<reference evidence="1 2" key="1">
    <citation type="journal article" date="2016" name="ISME J.">
        <title>Chasing the elusive Euryarchaeota class WSA2: genomes reveal a uniquely fastidious methyl-reducing methanogen.</title>
        <authorList>
            <person name="Nobu M.K."/>
            <person name="Narihiro T."/>
            <person name="Kuroda K."/>
            <person name="Mei R."/>
            <person name="Liu W.T."/>
        </authorList>
    </citation>
    <scope>NUCLEOTIDE SEQUENCE [LARGE SCALE GENOMIC DNA]</scope>
    <source>
        <strain evidence="1">U1lsi0528_Bin089</strain>
    </source>
</reference>
<sequence length="98" mass="11569">MECVVDLDLGKFRGIEITTKILGIFEEDEHALTSMRGKTLPTGTIIIDRFELIKLEKKRRGKWGIETVKEVSYIPKYDQPRDNLVIWYDKEFPIYTYI</sequence>
<accession>A0A150ITA7</accession>
<dbReference type="EMBL" id="LNGD01000143">
    <property type="protein sequence ID" value="KYC48216.1"/>
    <property type="molecule type" value="Genomic_DNA"/>
</dbReference>
<organism evidence="1 2">
    <name type="scientific">Candidatus Methanofastidiosum methylothiophilum</name>
    <dbReference type="NCBI Taxonomy" id="1705564"/>
    <lineage>
        <taxon>Archaea</taxon>
        <taxon>Methanobacteriati</taxon>
        <taxon>Methanobacteriota</taxon>
        <taxon>Stenosarchaea group</taxon>
        <taxon>Candidatus Methanofastidiosia</taxon>
        <taxon>Candidatus Methanofastidiosales</taxon>
        <taxon>Candidatus Methanofastidiosaceae</taxon>
        <taxon>Candidatus Methanofastidiosum</taxon>
    </lineage>
</organism>
<name>A0A150ITA7_9EURY</name>
<comment type="caution">
    <text evidence="1">The sequence shown here is derived from an EMBL/GenBank/DDBJ whole genome shotgun (WGS) entry which is preliminary data.</text>
</comment>
<evidence type="ECO:0000313" key="1">
    <source>
        <dbReference type="EMBL" id="KYC48216.1"/>
    </source>
</evidence>
<gene>
    <name evidence="1" type="ORF">AMQ74_01626</name>
</gene>
<evidence type="ECO:0000313" key="2">
    <source>
        <dbReference type="Proteomes" id="UP000075578"/>
    </source>
</evidence>
<dbReference type="AlphaFoldDB" id="A0A150ITA7"/>
<proteinExistence type="predicted"/>
<dbReference type="Proteomes" id="UP000075578">
    <property type="component" value="Unassembled WGS sequence"/>
</dbReference>
<protein>
    <submittedName>
        <fullName evidence="1">Uncharacterized protein</fullName>
    </submittedName>
</protein>